<sequence length="176" mass="19067">MPASTPRPSPYSGVVYRCLNPIYARQPLSGRGAALFGGRFNAKGTEALYTSLSIEGAIREANQVGTLQPTTIVAYRAEFDPVFDTRSGDALGEWGLSPEDLADPDWRGRMARSERVPTQEFAIALETAGYAGLLVRSFARGATADDLNLVLWRWNTGNADALALIDDEGRLSRAES</sequence>
<organism evidence="2 3">
    <name type="scientific">Amorphus orientalis</name>
    <dbReference type="NCBI Taxonomy" id="649198"/>
    <lineage>
        <taxon>Bacteria</taxon>
        <taxon>Pseudomonadati</taxon>
        <taxon>Pseudomonadota</taxon>
        <taxon>Alphaproteobacteria</taxon>
        <taxon>Hyphomicrobiales</taxon>
        <taxon>Amorphaceae</taxon>
        <taxon>Amorphus</taxon>
    </lineage>
</organism>
<dbReference type="InterPro" id="IPR014914">
    <property type="entry name" value="RES_dom"/>
</dbReference>
<dbReference type="Pfam" id="PF08808">
    <property type="entry name" value="RES"/>
    <property type="match status" value="1"/>
</dbReference>
<evidence type="ECO:0000313" key="3">
    <source>
        <dbReference type="Proteomes" id="UP001229244"/>
    </source>
</evidence>
<dbReference type="Proteomes" id="UP001229244">
    <property type="component" value="Unassembled WGS sequence"/>
</dbReference>
<keyword evidence="3" id="KW-1185">Reference proteome</keyword>
<dbReference type="AlphaFoldDB" id="A0AAE3VRT5"/>
<dbReference type="SMART" id="SM00953">
    <property type="entry name" value="RES"/>
    <property type="match status" value="1"/>
</dbReference>
<comment type="caution">
    <text evidence="2">The sequence shown here is derived from an EMBL/GenBank/DDBJ whole genome shotgun (WGS) entry which is preliminary data.</text>
</comment>
<feature type="domain" description="RES" evidence="1">
    <location>
        <begin position="27"/>
        <end position="165"/>
    </location>
</feature>
<dbReference type="RefSeq" id="WP_306886871.1">
    <property type="nucleotide sequence ID" value="NZ_JAUSUL010000004.1"/>
</dbReference>
<accession>A0AAE3VRT5</accession>
<name>A0AAE3VRT5_9HYPH</name>
<protein>
    <submittedName>
        <fullName evidence="2">RES domain-containing protein</fullName>
    </submittedName>
</protein>
<gene>
    <name evidence="2" type="ORF">J2S73_003450</name>
</gene>
<proteinExistence type="predicted"/>
<dbReference type="EMBL" id="JAUSUL010000004">
    <property type="protein sequence ID" value="MDQ0316973.1"/>
    <property type="molecule type" value="Genomic_DNA"/>
</dbReference>
<evidence type="ECO:0000313" key="2">
    <source>
        <dbReference type="EMBL" id="MDQ0316973.1"/>
    </source>
</evidence>
<reference evidence="2" key="1">
    <citation type="submission" date="2023-07" db="EMBL/GenBank/DDBJ databases">
        <title>Genomic Encyclopedia of Type Strains, Phase IV (KMG-IV): sequencing the most valuable type-strain genomes for metagenomic binning, comparative biology and taxonomic classification.</title>
        <authorList>
            <person name="Goeker M."/>
        </authorList>
    </citation>
    <scope>NUCLEOTIDE SEQUENCE</scope>
    <source>
        <strain evidence="2">DSM 21202</strain>
    </source>
</reference>
<evidence type="ECO:0000259" key="1">
    <source>
        <dbReference type="SMART" id="SM00953"/>
    </source>
</evidence>